<feature type="compositionally biased region" description="Pro residues" evidence="1">
    <location>
        <begin position="71"/>
        <end position="81"/>
    </location>
</feature>
<gene>
    <name evidence="2" type="ORF">FBF48_10380</name>
</gene>
<organism evidence="2 3">
    <name type="scientific">Streptococcus salivarius</name>
    <dbReference type="NCBI Taxonomy" id="1304"/>
    <lineage>
        <taxon>Bacteria</taxon>
        <taxon>Bacillati</taxon>
        <taxon>Bacillota</taxon>
        <taxon>Bacilli</taxon>
        <taxon>Lactobacillales</taxon>
        <taxon>Streptococcaceae</taxon>
        <taxon>Streptococcus</taxon>
    </lineage>
</organism>
<evidence type="ECO:0000256" key="1">
    <source>
        <dbReference type="SAM" id="MobiDB-lite"/>
    </source>
</evidence>
<feature type="region of interest" description="Disordered" evidence="1">
    <location>
        <begin position="148"/>
        <end position="201"/>
    </location>
</feature>
<dbReference type="RefSeq" id="WP_139724888.1">
    <property type="nucleotide sequence ID" value="NZ_VDCW01000026.1"/>
</dbReference>
<proteinExistence type="predicted"/>
<protein>
    <submittedName>
        <fullName evidence="2">Uncharacterized protein</fullName>
    </submittedName>
</protein>
<dbReference type="EMBL" id="VDCW01000026">
    <property type="protein sequence ID" value="TNF65652.1"/>
    <property type="molecule type" value="Genomic_DNA"/>
</dbReference>
<accession>A0AAX2UZ67</accession>
<evidence type="ECO:0000313" key="3">
    <source>
        <dbReference type="Proteomes" id="UP000308186"/>
    </source>
</evidence>
<name>A0AAX2UZ67_STRSL</name>
<comment type="caution">
    <text evidence="2">The sequence shown here is derived from an EMBL/GenBank/DDBJ whole genome shotgun (WGS) entry which is preliminary data.</text>
</comment>
<dbReference type="AlphaFoldDB" id="A0AAX2UZ67"/>
<reference evidence="2 3" key="1">
    <citation type="submission" date="2019-06" db="EMBL/GenBank/DDBJ databases">
        <title>Genome Announcement To Ensure Probiotic Safety of Streptococcus salivarius UBSS01.</title>
        <authorList>
            <person name="Sulthana A."/>
            <person name="Lakshmi S.G."/>
            <person name="Madempudi R.S."/>
        </authorList>
    </citation>
    <scope>NUCLEOTIDE SEQUENCE [LARGE SCALE GENOMIC DNA]</scope>
    <source>
        <strain evidence="2 3">UBSS01</strain>
    </source>
</reference>
<feature type="compositionally biased region" description="Pro residues" evidence="1">
    <location>
        <begin position="152"/>
        <end position="196"/>
    </location>
</feature>
<feature type="region of interest" description="Disordered" evidence="1">
    <location>
        <begin position="71"/>
        <end position="97"/>
    </location>
</feature>
<evidence type="ECO:0000313" key="2">
    <source>
        <dbReference type="EMBL" id="TNF65652.1"/>
    </source>
</evidence>
<sequence>MKLVFEIDTDNPQSPEKIRANAAFLLHVADNLGSFVALAPGNPQSLFKGAPTDAPAGMMPAPAAPVPVPQAAAVPPPPPAAAPTNHGDGSATDLLRGDVDLDKNGLPWDARIHAGTKTKNGDGSWKKLRGVSDELFASVVSELRRNSTTPAAPVPVPQAAAVPPPPPAAAPAAPPVPPPPGAPAQAAPVPPPPPAAAPAAPAGLDDMGMRSAIVEACAAGKIDVSALNSACMNYGFGNMNEAFLAGRIGLVYAALKPLMG</sequence>
<dbReference type="Proteomes" id="UP000308186">
    <property type="component" value="Unassembled WGS sequence"/>
</dbReference>